<feature type="domain" description="HotDog ACOT-type" evidence="11">
    <location>
        <begin position="204"/>
        <end position="317"/>
    </location>
</feature>
<dbReference type="EMBL" id="JNBS01000305">
    <property type="protein sequence ID" value="OQS06808.1"/>
    <property type="molecule type" value="Genomic_DNA"/>
</dbReference>
<sequence>MLRQALRPVFRRSISTGLPPISIESTRMSYADIIDDDGSGRWVNHGPILERMDVLGFAISAKLTKGPTATVSLDQVRSHRPVFHGDLFRLEGQVLNASRSATAIQITGYRLDVLTGDIQHTHDAIITLVAIDEKGRPRPSVPPMTSDVDPTMMEDRAEKAMQRKELGSQWNAVQEEVDNLPRITTDMLQEFELTKYRKAFVPIRDTLVEVQNWFMPKHLNNNNTIFGGDLLQWMDKVAGFCAKKFCKSTNIATISMNRINFKFPVTTEDIVSMRAHVVSVRRHTLEVEVEVFIERMGSGEKKKSHSGYFTCVNLDAAQRPTFIKTGIEVDEADQEGMQYLLKAQKRWEFDVAGHHLHQFPPLPLSNNQATGEESLRGKWMNQGPILERMDVVAATVAAKVANGPVATVSFDQVDSHKPVCHGDLFRLEGRVLSTNNSSTAIQLSGYAEEMLTGKITHTHDAIITFVAIDGKGKPRPGLPTVTSETNSDLVKFLAEKAVKRKELATEWRKYQDDVDAMAHISDDLLQEYPTPETRESFVPVRDTLVEVKNWFMPKHLNMNNTIFGGEILQWMDKVAVFCARKFAQNVNMATISMNRIVFKLPITTSDIVSMKSRIVMVRRHTLEVEVEVFIERVGQENSKRKSHTGYFTVINLNENQKRTPLTRGLAVDENDQESMLLIMLSTEEWATALVPLWKEYFLSDEEIDLVKADSLTPLLQFQEILRSCRQPGGFLEQYDLLSVKVVVIVAKNLFSLFGDDALECFIVGYDHYLRSLGLALCMLRHEEEILASEYDMAPRNKLDMNHEKINVRIIGIEPDCQIGELKANVVDTFVSVTGTVIRVNAIKPLVVWCEFLCEKCEGVTPRYFEDGKYDPPPACSVCKSKSALVPHRSSALKVIRIQEVDNCDAAAGRIPRMVEVELTEDLVDSCVPGSIVTICGAVKAMNSEIHGGRYGKQAQSSSLYMLYIVANSVVCVNQSEGSATQENIEFTAEDLDAIYKIAHMDRIFDRFIHSFCPGIYRNELVKAGLLLALFGGAQRKDEGGFTRSDSHVLMVGDPGLGKSQMLRAVSMVTPRGIYVGGNTTTTTGLTVTMVKDSSGDYALEAGALVLADQGVCCIDEFDKMGIDYQALLEAMEQQSISIAKAGIVCNLNARTSVIAAANPAGGHYNRSRSVSENLKMKAALLSRFDLIFVLLDRPDSNRDEMLSNHVMSNHLTTKQKRQRIELGQRSQKWSQQMENTNAQDGSLKARLISNWTELQEELISFYHIRRYIAYARKYIHPKLSPEAKTFLQEKYLKMRTDAEASSEGIPITMRQLESLIRLAQARAKVELKEIVDVQHAYDVVEIMQECLLDTYTTEDGDLDFGRSGGLSLSKKVKGYMARLKKAAITRNSKQFTFDELLDVANSIALQVDDFRGFIDILREECYVLKQGPNIYKIISKMNNHLLMQRELLNEIIVYQNGYTQDSLGVLRLLNESYSKNKRCFLTKPADCNEVISTWVKKRGNSGLEQLKKYHSLLELFALVNGNLTIIKYLHQNDLFTVGEMQWNLAIKHNHFNLVEYLWTYWPKRDTPLMLSEASRWGHLPLVEFFHHNGANATHVLYCACIYGHVEVAEYAYRHNLGEWYASIAETIACKGDLKLLEFIHQSGYPGVTSYLLVIAAQWGHLDMVKYIYEHDLRGHFDDALFMAAWQKHRAIVNYLRSKLPNSAPRIPSDPRFTKAIQQYIQNEAT</sequence>
<comment type="subcellular location">
    <subcellularLocation>
        <location evidence="1">Nucleus</location>
    </subcellularLocation>
</comment>
<dbReference type="OrthoDB" id="422555at2759"/>
<proteinExistence type="inferred from homology"/>
<evidence type="ECO:0000256" key="4">
    <source>
        <dbReference type="ARBA" id="ARBA00022741"/>
    </source>
</evidence>
<dbReference type="Pfam" id="PF00493">
    <property type="entry name" value="MCM"/>
    <property type="match status" value="1"/>
</dbReference>
<dbReference type="SMART" id="SM00350">
    <property type="entry name" value="MCM"/>
    <property type="match status" value="1"/>
</dbReference>
<dbReference type="EC" id="3.6.4.12" evidence="3"/>
<keyword evidence="13" id="KW-1185">Reference proteome</keyword>
<dbReference type="InterPro" id="IPR041562">
    <property type="entry name" value="MCM_lid"/>
</dbReference>
<evidence type="ECO:0000259" key="10">
    <source>
        <dbReference type="PROSITE" id="PS50051"/>
    </source>
</evidence>
<evidence type="ECO:0000256" key="3">
    <source>
        <dbReference type="ARBA" id="ARBA00012551"/>
    </source>
</evidence>
<protein>
    <recommendedName>
        <fullName evidence="3">DNA helicase</fullName>
        <ecNumber evidence="3">3.6.4.12</ecNumber>
    </recommendedName>
    <alternativeName>
        <fullName evidence="8">Minichromosome maintenance 8</fullName>
    </alternativeName>
</protein>
<dbReference type="PROSITE" id="PS51770">
    <property type="entry name" value="HOTDOG_ACOT"/>
    <property type="match status" value="4"/>
</dbReference>
<dbReference type="InterPro" id="IPR012340">
    <property type="entry name" value="NA-bd_OB-fold"/>
</dbReference>
<organism evidence="12 13">
    <name type="scientific">Thraustotheca clavata</name>
    <dbReference type="NCBI Taxonomy" id="74557"/>
    <lineage>
        <taxon>Eukaryota</taxon>
        <taxon>Sar</taxon>
        <taxon>Stramenopiles</taxon>
        <taxon>Oomycota</taxon>
        <taxon>Saprolegniomycetes</taxon>
        <taxon>Saprolegniales</taxon>
        <taxon>Achlyaceae</taxon>
        <taxon>Thraustotheca</taxon>
    </lineage>
</organism>
<dbReference type="Pfam" id="PF17855">
    <property type="entry name" value="MCM_lid"/>
    <property type="match status" value="1"/>
</dbReference>
<dbReference type="PROSITE" id="PS50051">
    <property type="entry name" value="MCM_2"/>
    <property type="match status" value="1"/>
</dbReference>
<keyword evidence="7" id="KW-0539">Nucleus</keyword>
<dbReference type="InterPro" id="IPR027417">
    <property type="entry name" value="P-loop_NTPase"/>
</dbReference>
<dbReference type="PRINTS" id="PR01657">
    <property type="entry name" value="MCMFAMILY"/>
</dbReference>
<dbReference type="InterPro" id="IPR001208">
    <property type="entry name" value="MCM_dom"/>
</dbReference>
<dbReference type="STRING" id="74557.A0A1W0A9A2"/>
<evidence type="ECO:0000313" key="12">
    <source>
        <dbReference type="EMBL" id="OQS06808.1"/>
    </source>
</evidence>
<dbReference type="GO" id="GO:0006310">
    <property type="term" value="P:DNA recombination"/>
    <property type="evidence" value="ECO:0007669"/>
    <property type="project" value="UniProtKB-ARBA"/>
</dbReference>
<evidence type="ECO:0000256" key="1">
    <source>
        <dbReference type="ARBA" id="ARBA00004123"/>
    </source>
</evidence>
<dbReference type="GO" id="GO:0017116">
    <property type="term" value="F:single-stranded DNA helicase activity"/>
    <property type="evidence" value="ECO:0007669"/>
    <property type="project" value="TreeGrafter"/>
</dbReference>
<name>A0A1W0A9A2_9STRA</name>
<feature type="domain" description="MCM C-terminal AAA(+) ATPase" evidence="10">
    <location>
        <begin position="1003"/>
        <end position="1206"/>
    </location>
</feature>
<evidence type="ECO:0000256" key="9">
    <source>
        <dbReference type="RuleBase" id="RU004070"/>
    </source>
</evidence>
<evidence type="ECO:0000256" key="5">
    <source>
        <dbReference type="ARBA" id="ARBA00022840"/>
    </source>
</evidence>
<accession>A0A1W0A9A2</accession>
<keyword evidence="6 9" id="KW-0238">DNA-binding</keyword>
<dbReference type="GO" id="GO:0005524">
    <property type="term" value="F:ATP binding"/>
    <property type="evidence" value="ECO:0007669"/>
    <property type="project" value="UniProtKB-KW"/>
</dbReference>
<dbReference type="Pfam" id="PF03061">
    <property type="entry name" value="4HBT"/>
    <property type="match status" value="3"/>
</dbReference>
<dbReference type="PANTHER" id="PTHR11630:SF47">
    <property type="entry name" value="DNA HELICASE MCM8"/>
    <property type="match status" value="1"/>
</dbReference>
<evidence type="ECO:0000256" key="2">
    <source>
        <dbReference type="ARBA" id="ARBA00008010"/>
    </source>
</evidence>
<feature type="domain" description="HotDog ACOT-type" evidence="11">
    <location>
        <begin position="19"/>
        <end position="134"/>
    </location>
</feature>
<dbReference type="Gene3D" id="3.40.50.300">
    <property type="entry name" value="P-loop containing nucleotide triphosphate hydrolases"/>
    <property type="match status" value="1"/>
</dbReference>
<dbReference type="InterPro" id="IPR018525">
    <property type="entry name" value="MCM_CS"/>
</dbReference>
<evidence type="ECO:0000259" key="11">
    <source>
        <dbReference type="PROSITE" id="PS51770"/>
    </source>
</evidence>
<dbReference type="InterPro" id="IPR029069">
    <property type="entry name" value="HotDog_dom_sf"/>
</dbReference>
<reference evidence="12 13" key="1">
    <citation type="journal article" date="2014" name="Genome Biol. Evol.">
        <title>The secreted proteins of Achlya hypogyna and Thraustotheca clavata identify the ancestral oomycete secretome and reveal gene acquisitions by horizontal gene transfer.</title>
        <authorList>
            <person name="Misner I."/>
            <person name="Blouin N."/>
            <person name="Leonard G."/>
            <person name="Richards T.A."/>
            <person name="Lane C.E."/>
        </authorList>
    </citation>
    <scope>NUCLEOTIDE SEQUENCE [LARGE SCALE GENOMIC DNA]</scope>
    <source>
        <strain evidence="12 13">ATCC 34112</strain>
    </source>
</reference>
<feature type="domain" description="HotDog ACOT-type" evidence="11">
    <location>
        <begin position="351"/>
        <end position="471"/>
    </location>
</feature>
<dbReference type="GO" id="GO:0005634">
    <property type="term" value="C:nucleus"/>
    <property type="evidence" value="ECO:0007669"/>
    <property type="project" value="UniProtKB-SubCell"/>
</dbReference>
<dbReference type="SUPFAM" id="SSF52540">
    <property type="entry name" value="P-loop containing nucleoside triphosphate hydrolases"/>
    <property type="match status" value="1"/>
</dbReference>
<evidence type="ECO:0000313" key="13">
    <source>
        <dbReference type="Proteomes" id="UP000243217"/>
    </source>
</evidence>
<dbReference type="CDD" id="cd22247">
    <property type="entry name" value="MCM8_WHD"/>
    <property type="match status" value="1"/>
</dbReference>
<dbReference type="InterPro" id="IPR003593">
    <property type="entry name" value="AAA+_ATPase"/>
</dbReference>
<dbReference type="PROSITE" id="PS00847">
    <property type="entry name" value="MCM_1"/>
    <property type="match status" value="1"/>
</dbReference>
<dbReference type="InterPro" id="IPR033762">
    <property type="entry name" value="MCM_OB"/>
</dbReference>
<feature type="domain" description="HotDog ACOT-type" evidence="11">
    <location>
        <begin position="541"/>
        <end position="655"/>
    </location>
</feature>
<dbReference type="GO" id="GO:0042555">
    <property type="term" value="C:MCM complex"/>
    <property type="evidence" value="ECO:0007669"/>
    <property type="project" value="TreeGrafter"/>
</dbReference>
<keyword evidence="4 9" id="KW-0547">Nucleotide-binding</keyword>
<dbReference type="Gene3D" id="2.40.50.140">
    <property type="entry name" value="Nucleic acid-binding proteins"/>
    <property type="match status" value="1"/>
</dbReference>
<dbReference type="PANTHER" id="PTHR11630">
    <property type="entry name" value="DNA REPLICATION LICENSING FACTOR MCM FAMILY MEMBER"/>
    <property type="match status" value="1"/>
</dbReference>
<evidence type="ECO:0000256" key="7">
    <source>
        <dbReference type="ARBA" id="ARBA00023242"/>
    </source>
</evidence>
<dbReference type="GO" id="GO:0003697">
    <property type="term" value="F:single-stranded DNA binding"/>
    <property type="evidence" value="ECO:0007669"/>
    <property type="project" value="TreeGrafter"/>
</dbReference>
<dbReference type="Gene3D" id="3.10.129.10">
    <property type="entry name" value="Hotdog Thioesterase"/>
    <property type="match status" value="4"/>
</dbReference>
<dbReference type="Gene3D" id="1.25.40.20">
    <property type="entry name" value="Ankyrin repeat-containing domain"/>
    <property type="match status" value="1"/>
</dbReference>
<dbReference type="InterPro" id="IPR006683">
    <property type="entry name" value="Thioestr_dom"/>
</dbReference>
<evidence type="ECO:0000256" key="8">
    <source>
        <dbReference type="ARBA" id="ARBA00042306"/>
    </source>
</evidence>
<dbReference type="SUPFAM" id="SSF50249">
    <property type="entry name" value="Nucleic acid-binding proteins"/>
    <property type="match status" value="1"/>
</dbReference>
<dbReference type="CDD" id="cd17706">
    <property type="entry name" value="MCM"/>
    <property type="match status" value="1"/>
</dbReference>
<gene>
    <name evidence="12" type="ORF">THRCLA_01164</name>
</gene>
<dbReference type="SUPFAM" id="SSF48403">
    <property type="entry name" value="Ankyrin repeat"/>
    <property type="match status" value="1"/>
</dbReference>
<evidence type="ECO:0000256" key="6">
    <source>
        <dbReference type="ARBA" id="ARBA00023125"/>
    </source>
</evidence>
<dbReference type="InterPro" id="IPR036770">
    <property type="entry name" value="Ankyrin_rpt-contain_sf"/>
</dbReference>
<comment type="caution">
    <text evidence="12">The sequence shown here is derived from an EMBL/GenBank/DDBJ whole genome shotgun (WGS) entry which is preliminary data.</text>
</comment>
<dbReference type="Proteomes" id="UP000243217">
    <property type="component" value="Unassembled WGS sequence"/>
</dbReference>
<dbReference type="InterPro" id="IPR031327">
    <property type="entry name" value="MCM"/>
</dbReference>
<dbReference type="Pfam" id="PF17207">
    <property type="entry name" value="MCM_OB"/>
    <property type="match status" value="1"/>
</dbReference>
<dbReference type="Gene3D" id="2.20.28.10">
    <property type="match status" value="1"/>
</dbReference>
<keyword evidence="5 9" id="KW-0067">ATP-binding</keyword>
<dbReference type="InterPro" id="IPR033120">
    <property type="entry name" value="HOTDOG_ACOT"/>
</dbReference>
<dbReference type="InterPro" id="IPR056875">
    <property type="entry name" value="MCM8/REC_WHD"/>
</dbReference>
<dbReference type="CDD" id="cd03442">
    <property type="entry name" value="BFIT_BACH"/>
    <property type="match status" value="3"/>
</dbReference>
<dbReference type="GO" id="GO:0006260">
    <property type="term" value="P:DNA replication"/>
    <property type="evidence" value="ECO:0007669"/>
    <property type="project" value="InterPro"/>
</dbReference>
<comment type="similarity">
    <text evidence="2 9">Belongs to the MCM family.</text>
</comment>
<dbReference type="SMART" id="SM00382">
    <property type="entry name" value="AAA"/>
    <property type="match status" value="1"/>
</dbReference>
<dbReference type="SUPFAM" id="SSF54637">
    <property type="entry name" value="Thioesterase/thiol ester dehydrase-isomerase"/>
    <property type="match status" value="4"/>
</dbReference>
<dbReference type="Pfam" id="PF25051">
    <property type="entry name" value="WHD_MCM8"/>
    <property type="match status" value="1"/>
</dbReference>